<dbReference type="SMART" id="SM00562">
    <property type="entry name" value="NDK"/>
    <property type="match status" value="1"/>
</dbReference>
<comment type="caution">
    <text evidence="12">The sequence shown here is derived from an EMBL/GenBank/DDBJ whole genome shotgun (WGS) entry which is preliminary data.</text>
</comment>
<feature type="domain" description="Nucleoside diphosphate kinase-like" evidence="11">
    <location>
        <begin position="7"/>
        <end position="148"/>
    </location>
</feature>
<evidence type="ECO:0000313" key="13">
    <source>
        <dbReference type="Proteomes" id="UP001372834"/>
    </source>
</evidence>
<dbReference type="PROSITE" id="PS51374">
    <property type="entry name" value="NDPK_LIKE"/>
    <property type="match status" value="1"/>
</dbReference>
<dbReference type="InterPro" id="IPR037994">
    <property type="entry name" value="NDPk6"/>
</dbReference>
<dbReference type="GO" id="GO:0006183">
    <property type="term" value="P:GTP biosynthetic process"/>
    <property type="evidence" value="ECO:0007669"/>
    <property type="project" value="InterPro"/>
</dbReference>
<dbReference type="EMBL" id="JAWJWE010000036">
    <property type="protein sequence ID" value="KAK6629767.1"/>
    <property type="molecule type" value="Genomic_DNA"/>
</dbReference>
<dbReference type="GO" id="GO:0006241">
    <property type="term" value="P:CTP biosynthetic process"/>
    <property type="evidence" value="ECO:0007669"/>
    <property type="project" value="InterPro"/>
</dbReference>
<dbReference type="GO" id="GO:0004550">
    <property type="term" value="F:nucleoside diphosphate kinase activity"/>
    <property type="evidence" value="ECO:0007669"/>
    <property type="project" value="UniProtKB-EC"/>
</dbReference>
<name>A0AAN8S5M3_POLSC</name>
<evidence type="ECO:0000256" key="5">
    <source>
        <dbReference type="ARBA" id="ARBA00022777"/>
    </source>
</evidence>
<dbReference type="InterPro" id="IPR036850">
    <property type="entry name" value="NDK-like_dom_sf"/>
</dbReference>
<evidence type="ECO:0000256" key="6">
    <source>
        <dbReference type="ARBA" id="ARBA00022840"/>
    </source>
</evidence>
<evidence type="ECO:0000256" key="2">
    <source>
        <dbReference type="ARBA" id="ARBA00022679"/>
    </source>
</evidence>
<dbReference type="PANTHER" id="PTHR46956:SF1">
    <property type="entry name" value="NUCLEOSIDE DIPHOSPHATE KINASE 6"/>
    <property type="match status" value="1"/>
</dbReference>
<dbReference type="EC" id="2.7.4.6" evidence="10"/>
<organism evidence="12 13">
    <name type="scientific">Polyplax serrata</name>
    <name type="common">Common mouse louse</name>
    <dbReference type="NCBI Taxonomy" id="468196"/>
    <lineage>
        <taxon>Eukaryota</taxon>
        <taxon>Metazoa</taxon>
        <taxon>Ecdysozoa</taxon>
        <taxon>Arthropoda</taxon>
        <taxon>Hexapoda</taxon>
        <taxon>Insecta</taxon>
        <taxon>Pterygota</taxon>
        <taxon>Neoptera</taxon>
        <taxon>Paraneoptera</taxon>
        <taxon>Psocodea</taxon>
        <taxon>Troctomorpha</taxon>
        <taxon>Phthiraptera</taxon>
        <taxon>Anoplura</taxon>
        <taxon>Polyplacidae</taxon>
        <taxon>Polyplax</taxon>
    </lineage>
</organism>
<dbReference type="AlphaFoldDB" id="A0AAN8S5M3"/>
<dbReference type="PRINTS" id="PR01243">
    <property type="entry name" value="NUCDPKINASE"/>
</dbReference>
<evidence type="ECO:0000256" key="4">
    <source>
        <dbReference type="ARBA" id="ARBA00022741"/>
    </source>
</evidence>
<keyword evidence="6 10" id="KW-0067">ATP-binding</keyword>
<dbReference type="GO" id="GO:0006228">
    <property type="term" value="P:UTP biosynthetic process"/>
    <property type="evidence" value="ECO:0007669"/>
    <property type="project" value="InterPro"/>
</dbReference>
<comment type="similarity">
    <text evidence="8 9">Belongs to the NDK family.</text>
</comment>
<evidence type="ECO:0000256" key="10">
    <source>
        <dbReference type="RuleBase" id="RU004013"/>
    </source>
</evidence>
<keyword evidence="7" id="KW-0460">Magnesium</keyword>
<feature type="binding site" evidence="8">
    <location>
        <position position="98"/>
    </location>
    <ligand>
        <name>ATP</name>
        <dbReference type="ChEBI" id="CHEBI:30616"/>
    </ligand>
</feature>
<proteinExistence type="inferred from homology"/>
<feature type="binding site" evidence="8">
    <location>
        <position position="112"/>
    </location>
    <ligand>
        <name>ATP</name>
        <dbReference type="ChEBI" id="CHEBI:30616"/>
    </ligand>
</feature>
<comment type="cofactor">
    <cofactor evidence="1">
        <name>Mg(2+)</name>
        <dbReference type="ChEBI" id="CHEBI:18420"/>
    </cofactor>
</comment>
<feature type="binding site" evidence="8">
    <location>
        <position position="64"/>
    </location>
    <ligand>
        <name>ATP</name>
        <dbReference type="ChEBI" id="CHEBI:30616"/>
    </ligand>
</feature>
<dbReference type="Pfam" id="PF00334">
    <property type="entry name" value="NDK"/>
    <property type="match status" value="1"/>
</dbReference>
<evidence type="ECO:0000313" key="12">
    <source>
        <dbReference type="EMBL" id="KAK6629767.1"/>
    </source>
</evidence>
<dbReference type="SUPFAM" id="SSF54919">
    <property type="entry name" value="Nucleoside diphosphate kinase, NDK"/>
    <property type="match status" value="1"/>
</dbReference>
<feature type="binding site" evidence="8">
    <location>
        <position position="122"/>
    </location>
    <ligand>
        <name>ATP</name>
        <dbReference type="ChEBI" id="CHEBI:30616"/>
    </ligand>
</feature>
<dbReference type="PROSITE" id="PS00469">
    <property type="entry name" value="NDPK"/>
    <property type="match status" value="1"/>
</dbReference>
<keyword evidence="5 10" id="KW-0418">Kinase</keyword>
<evidence type="ECO:0000259" key="11">
    <source>
        <dbReference type="SMART" id="SM00562"/>
    </source>
</evidence>
<keyword evidence="2 10" id="KW-0808">Transferase</keyword>
<protein>
    <recommendedName>
        <fullName evidence="10">Nucleoside diphosphate kinase</fullName>
        <ecNumber evidence="10">2.7.4.6</ecNumber>
    </recommendedName>
</protein>
<sequence>MCLRTKLELTFAILKPHVAAVPFRLQDIHSKILANGFYIVRTKKQRITLDQAKEFYDEHREKFFYNRLVTFMSSGPCYFHILARENAIQFWRNLMGPTKVFKTIFTHPHTIRGVHGLSDTRNATHGSDSEDSFKKEAKVFFPDFSASEWYSKEEDKFVRGETQFDSENFIHVIRCNDR</sequence>
<comment type="catalytic activity">
    <reaction evidence="10">
        <text>a 2'-deoxyribonucleoside 5'-diphosphate + ATP = a 2'-deoxyribonucleoside 5'-triphosphate + ADP</text>
        <dbReference type="Rhea" id="RHEA:44640"/>
        <dbReference type="ChEBI" id="CHEBI:30616"/>
        <dbReference type="ChEBI" id="CHEBI:61560"/>
        <dbReference type="ChEBI" id="CHEBI:73316"/>
        <dbReference type="ChEBI" id="CHEBI:456216"/>
        <dbReference type="EC" id="2.7.4.6"/>
    </reaction>
</comment>
<dbReference type="Proteomes" id="UP001372834">
    <property type="component" value="Unassembled WGS sequence"/>
</dbReference>
<dbReference type="Gene3D" id="3.30.70.141">
    <property type="entry name" value="Nucleoside diphosphate kinase-like domain"/>
    <property type="match status" value="1"/>
</dbReference>
<gene>
    <name evidence="12" type="ORF">RUM43_003585</name>
</gene>
<feature type="binding site" evidence="8">
    <location>
        <position position="92"/>
    </location>
    <ligand>
        <name>ATP</name>
        <dbReference type="ChEBI" id="CHEBI:30616"/>
    </ligand>
</feature>
<dbReference type="InterPro" id="IPR023005">
    <property type="entry name" value="Nucleoside_diP_kinase_AS"/>
</dbReference>
<reference evidence="12 13" key="1">
    <citation type="submission" date="2023-10" db="EMBL/GenBank/DDBJ databases">
        <title>Genomes of two closely related lineages of the louse Polyplax serrata with different host specificities.</title>
        <authorList>
            <person name="Martinu J."/>
            <person name="Tarabai H."/>
            <person name="Stefka J."/>
            <person name="Hypsa V."/>
        </authorList>
    </citation>
    <scope>NUCLEOTIDE SEQUENCE [LARGE SCALE GENOMIC DNA]</scope>
    <source>
        <strain evidence="12">HR10_N</strain>
    </source>
</reference>
<keyword evidence="3" id="KW-0479">Metal-binding</keyword>
<dbReference type="GO" id="GO:0005524">
    <property type="term" value="F:ATP binding"/>
    <property type="evidence" value="ECO:0007669"/>
    <property type="project" value="UniProtKB-KW"/>
</dbReference>
<dbReference type="PANTHER" id="PTHR46956">
    <property type="entry name" value="NUCLEOSIDE DIPHOSPHATE KINASE 6"/>
    <property type="match status" value="1"/>
</dbReference>
<evidence type="ECO:0000256" key="9">
    <source>
        <dbReference type="RuleBase" id="RU004011"/>
    </source>
</evidence>
<feature type="active site" description="Pros-phosphohistidine intermediate" evidence="8">
    <location>
        <position position="125"/>
    </location>
</feature>
<dbReference type="InterPro" id="IPR001564">
    <property type="entry name" value="Nucleoside_diP_kinase"/>
</dbReference>
<dbReference type="GO" id="GO:0046872">
    <property type="term" value="F:metal ion binding"/>
    <property type="evidence" value="ECO:0007669"/>
    <property type="project" value="UniProtKB-KW"/>
</dbReference>
<evidence type="ECO:0000256" key="1">
    <source>
        <dbReference type="ARBA" id="ARBA00001946"/>
    </source>
</evidence>
<dbReference type="InterPro" id="IPR034907">
    <property type="entry name" value="NDK-like_dom"/>
</dbReference>
<evidence type="ECO:0000256" key="8">
    <source>
        <dbReference type="PROSITE-ProRule" id="PRU00706"/>
    </source>
</evidence>
<accession>A0AAN8S5M3</accession>
<feature type="binding site" evidence="8">
    <location>
        <position position="15"/>
    </location>
    <ligand>
        <name>ATP</name>
        <dbReference type="ChEBI" id="CHEBI:30616"/>
    </ligand>
</feature>
<evidence type="ECO:0000256" key="3">
    <source>
        <dbReference type="ARBA" id="ARBA00022723"/>
    </source>
</evidence>
<evidence type="ECO:0000256" key="7">
    <source>
        <dbReference type="ARBA" id="ARBA00022842"/>
    </source>
</evidence>
<keyword evidence="4 10" id="KW-0547">Nucleotide-binding</keyword>